<sequence length="292" mass="33083">MSALIKETHNITPRRPRFDFSETPMHWIAGDPLASQMLNVLQPITPAPERWFCQAVREALPLIRDEKLRQAAVAFIKQEGAHSHAHTLGNRRLTELGVDVSSYEALLDWVFGRMLGSDPFGQKLKSPRLRLAWLKTRLAMVAASEHLTGVLGDWVLNAKSLEQLPVDQEMLQLYQWHGAEEVEHREVCDAVFRDISGNIFLRTTAAAFVFPLFASLAWVGVQELVSKDPQLPYQRVRIADYLRAARQGKVPAPRFLVRRALGYFSPRHSPLNEGSTEQALAYLLKMPSLIRT</sequence>
<dbReference type="PIRSF" id="PIRSF007580">
    <property type="entry name" value="UCP07580"/>
    <property type="match status" value="1"/>
</dbReference>
<dbReference type="Proteomes" id="UP000244248">
    <property type="component" value="Unassembled WGS sequence"/>
</dbReference>
<evidence type="ECO:0000313" key="2">
    <source>
        <dbReference type="Proteomes" id="UP000244248"/>
    </source>
</evidence>
<dbReference type="Pfam" id="PF10118">
    <property type="entry name" value="Metal_hydrol"/>
    <property type="match status" value="1"/>
</dbReference>
<dbReference type="PANTHER" id="PTHR39456:SF1">
    <property type="entry name" value="METAL-DEPENDENT HYDROLASE"/>
    <property type="match status" value="1"/>
</dbReference>
<comment type="caution">
    <text evidence="1">The sequence shown here is derived from an EMBL/GenBank/DDBJ whole genome shotgun (WGS) entry which is preliminary data.</text>
</comment>
<accession>A0A2T5MKM1</accession>
<dbReference type="InterPro" id="IPR016516">
    <property type="entry name" value="UCP07580"/>
</dbReference>
<dbReference type="AlphaFoldDB" id="A0A2T5MKM1"/>
<dbReference type="GO" id="GO:0016787">
    <property type="term" value="F:hydrolase activity"/>
    <property type="evidence" value="ECO:0007669"/>
    <property type="project" value="UniProtKB-KW"/>
</dbReference>
<reference evidence="1 2" key="1">
    <citation type="submission" date="2018-04" db="EMBL/GenBank/DDBJ databases">
        <title>Novel species isolated from glacier.</title>
        <authorList>
            <person name="Liu Q."/>
            <person name="Xin Y.-H."/>
        </authorList>
    </citation>
    <scope>NUCLEOTIDE SEQUENCE [LARGE SCALE GENOMIC DNA]</scope>
    <source>
        <strain evidence="1 2">GT1R17</strain>
    </source>
</reference>
<dbReference type="OrthoDB" id="4760165at2"/>
<name>A0A2T5MKM1_9GAMM</name>
<keyword evidence="2" id="KW-1185">Reference proteome</keyword>
<dbReference type="RefSeq" id="WP_107938830.1">
    <property type="nucleotide sequence ID" value="NZ_QANS01000001.1"/>
</dbReference>
<evidence type="ECO:0000313" key="1">
    <source>
        <dbReference type="EMBL" id="PTU33122.1"/>
    </source>
</evidence>
<dbReference type="EMBL" id="QANS01000001">
    <property type="protein sequence ID" value="PTU33122.1"/>
    <property type="molecule type" value="Genomic_DNA"/>
</dbReference>
<protein>
    <submittedName>
        <fullName evidence="1">Metal-dependent hydrolase</fullName>
    </submittedName>
</protein>
<dbReference type="PANTHER" id="PTHR39456">
    <property type="entry name" value="METAL-DEPENDENT HYDROLASE"/>
    <property type="match status" value="1"/>
</dbReference>
<proteinExistence type="predicted"/>
<keyword evidence="1" id="KW-0378">Hydrolase</keyword>
<gene>
    <name evidence="1" type="ORF">CJD38_03180</name>
</gene>
<organism evidence="1 2">
    <name type="scientific">Stenotrophobium rhamnosiphilum</name>
    <dbReference type="NCBI Taxonomy" id="2029166"/>
    <lineage>
        <taxon>Bacteria</taxon>
        <taxon>Pseudomonadati</taxon>
        <taxon>Pseudomonadota</taxon>
        <taxon>Gammaproteobacteria</taxon>
        <taxon>Nevskiales</taxon>
        <taxon>Nevskiaceae</taxon>
        <taxon>Stenotrophobium</taxon>
    </lineage>
</organism>